<dbReference type="PANTHER" id="PTHR28048:SF1">
    <property type="entry name" value="ACR195WP"/>
    <property type="match status" value="1"/>
</dbReference>
<evidence type="ECO:0000256" key="1">
    <source>
        <dbReference type="SAM" id="Phobius"/>
    </source>
</evidence>
<feature type="transmembrane region" description="Helical" evidence="1">
    <location>
        <begin position="23"/>
        <end position="44"/>
    </location>
</feature>
<proteinExistence type="predicted"/>
<dbReference type="OrthoDB" id="6604875at2759"/>
<dbReference type="InterPro" id="IPR053092">
    <property type="entry name" value="Mitochondrial_unc_protein"/>
</dbReference>
<organism evidence="3 4">
    <name type="scientific">Morchella conica CCBAS932</name>
    <dbReference type="NCBI Taxonomy" id="1392247"/>
    <lineage>
        <taxon>Eukaryota</taxon>
        <taxon>Fungi</taxon>
        <taxon>Dikarya</taxon>
        <taxon>Ascomycota</taxon>
        <taxon>Pezizomycotina</taxon>
        <taxon>Pezizomycetes</taxon>
        <taxon>Pezizales</taxon>
        <taxon>Morchellaceae</taxon>
        <taxon>Morchella</taxon>
    </lineage>
</organism>
<dbReference type="Proteomes" id="UP000277580">
    <property type="component" value="Unassembled WGS sequence"/>
</dbReference>
<accession>A0A3N4KS78</accession>
<dbReference type="PANTHER" id="PTHR28048">
    <property type="entry name" value="ACR195WP"/>
    <property type="match status" value="1"/>
</dbReference>
<keyword evidence="1" id="KW-1133">Transmembrane helix</keyword>
<feature type="transmembrane region" description="Helical" evidence="1">
    <location>
        <begin position="65"/>
        <end position="83"/>
    </location>
</feature>
<dbReference type="Pfam" id="PF15055">
    <property type="entry name" value="DMAC1_Dmo2"/>
    <property type="match status" value="1"/>
</dbReference>
<feature type="domain" description="Distal membrane-arm assembly complex protein 1-like" evidence="2">
    <location>
        <begin position="17"/>
        <end position="53"/>
    </location>
</feature>
<evidence type="ECO:0000313" key="4">
    <source>
        <dbReference type="Proteomes" id="UP000277580"/>
    </source>
</evidence>
<dbReference type="InterPro" id="IPR028036">
    <property type="entry name" value="DMAC1-like_dom"/>
</dbReference>
<evidence type="ECO:0000259" key="2">
    <source>
        <dbReference type="Pfam" id="PF15055"/>
    </source>
</evidence>
<keyword evidence="1" id="KW-0472">Membrane</keyword>
<keyword evidence="1" id="KW-0812">Transmembrane</keyword>
<dbReference type="InParanoid" id="A0A3N4KS78"/>
<sequence>MELPPLSNILEEDRKEDCNSCRAIGSAAFIGLGAYTFVSGRAQLREREKTISQAATRWGIGARRMGIYGIAASMVGLGVYRAVM</sequence>
<name>A0A3N4KS78_9PEZI</name>
<protein>
    <recommendedName>
        <fullName evidence="2">Distal membrane-arm assembly complex protein 1-like domain-containing protein</fullName>
    </recommendedName>
</protein>
<gene>
    <name evidence="3" type="ORF">P167DRAFT_535066</name>
</gene>
<dbReference type="EMBL" id="ML119123">
    <property type="protein sequence ID" value="RPB13357.1"/>
    <property type="molecule type" value="Genomic_DNA"/>
</dbReference>
<reference evidence="3 4" key="1">
    <citation type="journal article" date="2018" name="Nat. Ecol. Evol.">
        <title>Pezizomycetes genomes reveal the molecular basis of ectomycorrhizal truffle lifestyle.</title>
        <authorList>
            <person name="Murat C."/>
            <person name="Payen T."/>
            <person name="Noel B."/>
            <person name="Kuo A."/>
            <person name="Morin E."/>
            <person name="Chen J."/>
            <person name="Kohler A."/>
            <person name="Krizsan K."/>
            <person name="Balestrini R."/>
            <person name="Da Silva C."/>
            <person name="Montanini B."/>
            <person name="Hainaut M."/>
            <person name="Levati E."/>
            <person name="Barry K.W."/>
            <person name="Belfiori B."/>
            <person name="Cichocki N."/>
            <person name="Clum A."/>
            <person name="Dockter R.B."/>
            <person name="Fauchery L."/>
            <person name="Guy J."/>
            <person name="Iotti M."/>
            <person name="Le Tacon F."/>
            <person name="Lindquist E.A."/>
            <person name="Lipzen A."/>
            <person name="Malagnac F."/>
            <person name="Mello A."/>
            <person name="Molinier V."/>
            <person name="Miyauchi S."/>
            <person name="Poulain J."/>
            <person name="Riccioni C."/>
            <person name="Rubini A."/>
            <person name="Sitrit Y."/>
            <person name="Splivallo R."/>
            <person name="Traeger S."/>
            <person name="Wang M."/>
            <person name="Zifcakova L."/>
            <person name="Wipf D."/>
            <person name="Zambonelli A."/>
            <person name="Paolocci F."/>
            <person name="Nowrousian M."/>
            <person name="Ottonello S."/>
            <person name="Baldrian P."/>
            <person name="Spatafora J.W."/>
            <person name="Henrissat B."/>
            <person name="Nagy L.G."/>
            <person name="Aury J.M."/>
            <person name="Wincker P."/>
            <person name="Grigoriev I.V."/>
            <person name="Bonfante P."/>
            <person name="Martin F.M."/>
        </authorList>
    </citation>
    <scope>NUCLEOTIDE SEQUENCE [LARGE SCALE GENOMIC DNA]</scope>
    <source>
        <strain evidence="3 4">CCBAS932</strain>
    </source>
</reference>
<evidence type="ECO:0000313" key="3">
    <source>
        <dbReference type="EMBL" id="RPB13357.1"/>
    </source>
</evidence>
<keyword evidence="4" id="KW-1185">Reference proteome</keyword>
<dbReference type="AlphaFoldDB" id="A0A3N4KS78"/>